<dbReference type="STRING" id="112904.BH747_06855"/>
<comment type="caution">
    <text evidence="1">The sequence shown here is derived from an EMBL/GenBank/DDBJ whole genome shotgun (WGS) entry which is preliminary data.</text>
</comment>
<dbReference type="EMBL" id="MJEA01000005">
    <property type="protein sequence ID" value="OQO70411.1"/>
    <property type="molecule type" value="Genomic_DNA"/>
</dbReference>
<evidence type="ECO:0000313" key="2">
    <source>
        <dbReference type="Proteomes" id="UP000192477"/>
    </source>
</evidence>
<name>A0A1V8YCS1_9ENTE</name>
<dbReference type="Proteomes" id="UP000192477">
    <property type="component" value="Unassembled WGS sequence"/>
</dbReference>
<evidence type="ECO:0000313" key="1">
    <source>
        <dbReference type="EMBL" id="OQO70411.1"/>
    </source>
</evidence>
<dbReference type="RefSeq" id="WP_081183568.1">
    <property type="nucleotide sequence ID" value="NZ_MJEA01000005.1"/>
</dbReference>
<organism evidence="1 2">
    <name type="scientific">Enterococcus villorum</name>
    <dbReference type="NCBI Taxonomy" id="112904"/>
    <lineage>
        <taxon>Bacteria</taxon>
        <taxon>Bacillati</taxon>
        <taxon>Bacillota</taxon>
        <taxon>Bacilli</taxon>
        <taxon>Lactobacillales</taxon>
        <taxon>Enterococcaceae</taxon>
        <taxon>Enterococcus</taxon>
    </lineage>
</organism>
<evidence type="ECO:0008006" key="3">
    <source>
        <dbReference type="Google" id="ProtNLM"/>
    </source>
</evidence>
<protein>
    <recommendedName>
        <fullName evidence="3">Eps11J</fullName>
    </recommendedName>
</protein>
<dbReference type="AlphaFoldDB" id="A0A1V8YCS1"/>
<proteinExistence type="predicted"/>
<dbReference type="OrthoDB" id="3251881at2"/>
<reference evidence="1 2" key="1">
    <citation type="journal article" date="2017" name="BMC Microbiol.">
        <title>Comparative genomics of Enterococcus spp. isolated from bovine feces.</title>
        <authorList>
            <person name="Beukers A.G."/>
            <person name="Zaheer R."/>
            <person name="Goji N."/>
            <person name="Amoako K.K."/>
            <person name="Chaves A.V."/>
            <person name="Ward M.P."/>
            <person name="McAllister T.A."/>
        </authorList>
    </citation>
    <scope>NUCLEOTIDE SEQUENCE [LARGE SCALE GENOMIC DNA]</scope>
    <source>
        <strain evidence="1 2">F1129D 143</strain>
    </source>
</reference>
<gene>
    <name evidence="1" type="ORF">BH747_06855</name>
</gene>
<sequence>MKQSLKNKRILFIAWKFYDYPELITKELERKGAKVDYYNAIPSDSHLKMKISTKVNVLRESYLKQILSNVAKVNYDYLFVINPVLFPKKFVMNLTKIVGDIPKTAYLWDSIATFSQVTSYFDYFDYLYSFDAKDCESYAELNFLPLFYIDSGEKKKREQPYLFSFVGFGHSMRYSFVTQVKELCEQKQYDYCFKLYLPSIWHFYYYKYGTKTLATAKKNEFIYKQLPQTTVSEIADNSKIILDLELANQSGLTMRTIETHGMKRKLITTNPEVKKYDFYHPNNICIVDRQKPSIPQQFIESDYQELNEQLYEKYQLKNWLDQIFSGKG</sequence>
<accession>A0A1V8YCS1</accession>